<organism evidence="1">
    <name type="scientific">Arion vulgaris</name>
    <dbReference type="NCBI Taxonomy" id="1028688"/>
    <lineage>
        <taxon>Eukaryota</taxon>
        <taxon>Metazoa</taxon>
        <taxon>Spiralia</taxon>
        <taxon>Lophotrochozoa</taxon>
        <taxon>Mollusca</taxon>
        <taxon>Gastropoda</taxon>
        <taxon>Heterobranchia</taxon>
        <taxon>Euthyneura</taxon>
        <taxon>Panpulmonata</taxon>
        <taxon>Eupulmonata</taxon>
        <taxon>Stylommatophora</taxon>
        <taxon>Helicina</taxon>
        <taxon>Arionoidea</taxon>
        <taxon>Arionidae</taxon>
        <taxon>Arion</taxon>
    </lineage>
</organism>
<reference evidence="1" key="1">
    <citation type="submission" date="2014-12" db="EMBL/GenBank/DDBJ databases">
        <title>Insight into the proteome of Arion vulgaris.</title>
        <authorList>
            <person name="Aradska J."/>
            <person name="Bulat T."/>
            <person name="Smidak R."/>
            <person name="Sarate P."/>
            <person name="Gangsoo J."/>
            <person name="Sialana F."/>
            <person name="Bilban M."/>
            <person name="Lubec G."/>
        </authorList>
    </citation>
    <scope>NUCLEOTIDE SEQUENCE</scope>
    <source>
        <tissue evidence="1">Skin</tissue>
    </source>
</reference>
<dbReference type="EMBL" id="HACG01032562">
    <property type="protein sequence ID" value="CEK79427.1"/>
    <property type="molecule type" value="Transcribed_RNA"/>
</dbReference>
<gene>
    <name evidence="1" type="primary">ORF115368</name>
</gene>
<sequence length="69" mass="7910">MHMEKKSVALLWIEHRSNSWETRSNLFGQTLLNNAKVDSKNTTLSSDTGMINPVVTSNQRLNKLWSNVH</sequence>
<name>A0A0B7AFP1_9EUPU</name>
<dbReference type="AlphaFoldDB" id="A0A0B7AFP1"/>
<evidence type="ECO:0000313" key="1">
    <source>
        <dbReference type="EMBL" id="CEK79427.1"/>
    </source>
</evidence>
<accession>A0A0B7AFP1</accession>
<protein>
    <submittedName>
        <fullName evidence="1">Uncharacterized protein</fullName>
    </submittedName>
</protein>
<proteinExistence type="predicted"/>